<reference evidence="16" key="1">
    <citation type="submission" date="2019-07" db="EMBL/GenBank/DDBJ databases">
        <title>Hyphodiscus hymeniophilus genome sequencing and assembly.</title>
        <authorList>
            <person name="Kramer G."/>
            <person name="Nodwell J."/>
        </authorList>
    </citation>
    <scope>NUCLEOTIDE SEQUENCE</scope>
    <source>
        <strain evidence="16">ATCC 34498</strain>
    </source>
</reference>
<dbReference type="FunFam" id="1.10.730.10:FF:000002">
    <property type="entry name" value="Leucine--tRNA ligase"/>
    <property type="match status" value="1"/>
</dbReference>
<evidence type="ECO:0000256" key="11">
    <source>
        <dbReference type="SAM" id="MobiDB-lite"/>
    </source>
</evidence>
<dbReference type="Gene3D" id="3.40.50.620">
    <property type="entry name" value="HUPs"/>
    <property type="match status" value="2"/>
</dbReference>
<evidence type="ECO:0000256" key="7">
    <source>
        <dbReference type="ARBA" id="ARBA00023146"/>
    </source>
</evidence>
<feature type="domain" description="Aminoacyl-tRNA synthetase class Ia" evidence="12">
    <location>
        <begin position="468"/>
        <end position="629"/>
    </location>
</feature>
<evidence type="ECO:0000256" key="4">
    <source>
        <dbReference type="ARBA" id="ARBA00022741"/>
    </source>
</evidence>
<feature type="region of interest" description="Disordered" evidence="11">
    <location>
        <begin position="51"/>
        <end position="70"/>
    </location>
</feature>
<dbReference type="SUPFAM" id="SSF47323">
    <property type="entry name" value="Anticodon-binding domain of a subclass of class I aminoacyl-tRNA synthetases"/>
    <property type="match status" value="1"/>
</dbReference>
<dbReference type="EMBL" id="VNKQ01000010">
    <property type="protein sequence ID" value="KAG0648614.1"/>
    <property type="molecule type" value="Genomic_DNA"/>
</dbReference>
<dbReference type="SUPFAM" id="SSF52374">
    <property type="entry name" value="Nucleotidylyl transferase"/>
    <property type="match status" value="1"/>
</dbReference>
<dbReference type="GO" id="GO:0005739">
    <property type="term" value="C:mitochondrion"/>
    <property type="evidence" value="ECO:0007669"/>
    <property type="project" value="TreeGrafter"/>
</dbReference>
<sequence>MVQLVSKYAGRACLRGHFPRVRFNRQPSTQQAHSSTDHVAVERKWRRKWQEAEEMKGSGRGGGNEQIGPPKKKRYILPMFPYPSGDLHMGHMRVYTISDVLSRFRRMQGYDVIHPIGWDAFGLPAENAAIERGVDPAIWTVKNIERMKQQLQAMNCHWDWDREFRTCDPNFYKHTQRLFLLLHSSGLAYQAESLVNYDPIDKTVLANEQVDANGKSWRSGAKVEKRMLKQWFLKISKFREDLLADLESLEGAWPERVLAMQKNWLGKSTGARIKFPVIAYDQRTHSDIEVFTTRPDTLFGVQYIALASTHPIVQELAKEDVELQAFLDTMPALPPDSKIGYVLPNIRAINPLAYEESTPDATKASLPIYVTPYVLGDYGDGAVMGVPGHDGRDHAFWKHNHYDEPIRLVIAQSADDSTVTMNEPFIHHGHLTSHNGPYAGLSTAEASKTIVEILETKGLGSAAETWRLRDWLISRQRYWGTPIPIIHCNSCGPVPVPVSELPVELPSVEGHWLRGKAGNPLEDAHDWVNTSCPKCGGNAKRDTDTMDTFVDSSWYFMRFIDPHNKDELFDSKLAEKGLPVDLYIGGVEHAILHLLYARFISKFVATTSLWESKNDGEPFKELLAQGMVHGKTYSDPANGRFLKPNEVDLSTPTNPIIISSGSTANLSFEKMSKSKYNGVDPMMCMERYSADATRAHILFQAPVSEVLEWDEEKITGITRWFQRIYDHIDKLNSSHEFDVASQSIRSLAQADTNDTLKGSDINPKRYLLNFADSIELKKAGISSSADQAVKTQLVDARKMLKSDKKLWRAVQSAIMSVTESYSSTYSLNIVISDLMSLTKTISETECFTPLQRFATIVLIQLLAPIAPATAEECWSRINPTNNAGELLRGKAVANSVFDLGFPEIDGTYDLLAPDTQTCAVQINGKLRFTVEIPIPDGQLGPKELETWMVSRIMGTEEGQKRLVGPMDVSRAKKVIVVRGGKTVNFVI</sequence>
<dbReference type="PANTHER" id="PTHR43740">
    <property type="entry name" value="LEUCYL-TRNA SYNTHETASE"/>
    <property type="match status" value="1"/>
</dbReference>
<evidence type="ECO:0000256" key="6">
    <source>
        <dbReference type="ARBA" id="ARBA00022917"/>
    </source>
</evidence>
<dbReference type="InterPro" id="IPR013155">
    <property type="entry name" value="M/V/L/I-tRNA-synth_anticd-bd"/>
</dbReference>
<organism evidence="16 17">
    <name type="scientific">Hyphodiscus hymeniophilus</name>
    <dbReference type="NCBI Taxonomy" id="353542"/>
    <lineage>
        <taxon>Eukaryota</taxon>
        <taxon>Fungi</taxon>
        <taxon>Dikarya</taxon>
        <taxon>Ascomycota</taxon>
        <taxon>Pezizomycotina</taxon>
        <taxon>Leotiomycetes</taxon>
        <taxon>Helotiales</taxon>
        <taxon>Hyphodiscaceae</taxon>
        <taxon>Hyphodiscus</taxon>
    </lineage>
</organism>
<keyword evidence="3 10" id="KW-0436">Ligase</keyword>
<dbReference type="InterPro" id="IPR015413">
    <property type="entry name" value="Methionyl/Leucyl_tRNA_Synth"/>
</dbReference>
<feature type="domain" description="Methionyl/Leucyl tRNA synthetase" evidence="14">
    <location>
        <begin position="79"/>
        <end position="212"/>
    </location>
</feature>
<dbReference type="Pfam" id="PF08264">
    <property type="entry name" value="Anticodon_1"/>
    <property type="match status" value="1"/>
</dbReference>
<dbReference type="FunFam" id="3.40.50.620:FF:000338">
    <property type="entry name" value="Leucine--tRNA ligase, mitochondrial"/>
    <property type="match status" value="1"/>
</dbReference>
<evidence type="ECO:0000256" key="5">
    <source>
        <dbReference type="ARBA" id="ARBA00022840"/>
    </source>
</evidence>
<evidence type="ECO:0000256" key="9">
    <source>
        <dbReference type="ARBA" id="ARBA00047469"/>
    </source>
</evidence>
<keyword evidence="5 10" id="KW-0067">ATP-binding</keyword>
<evidence type="ECO:0000313" key="17">
    <source>
        <dbReference type="Proteomes" id="UP000785200"/>
    </source>
</evidence>
<dbReference type="Pfam" id="PF13603">
    <property type="entry name" value="tRNA-synt_1_2"/>
    <property type="match status" value="1"/>
</dbReference>
<dbReference type="OrthoDB" id="15954at2759"/>
<dbReference type="PRINTS" id="PR00985">
    <property type="entry name" value="TRNASYNTHLEU"/>
</dbReference>
<gene>
    <name evidence="16" type="ORF">D0Z07_5300</name>
</gene>
<dbReference type="HAMAP" id="MF_00049_B">
    <property type="entry name" value="Leu_tRNA_synth_B"/>
    <property type="match status" value="1"/>
</dbReference>
<proteinExistence type="inferred from homology"/>
<dbReference type="NCBIfam" id="TIGR00396">
    <property type="entry name" value="leuS_bact"/>
    <property type="match status" value="1"/>
</dbReference>
<dbReference type="InterPro" id="IPR002302">
    <property type="entry name" value="Leu-tRNA-ligase"/>
</dbReference>
<dbReference type="InterPro" id="IPR009008">
    <property type="entry name" value="Val/Leu/Ile-tRNA-synth_edit"/>
</dbReference>
<dbReference type="GO" id="GO:0006429">
    <property type="term" value="P:leucyl-tRNA aminoacylation"/>
    <property type="evidence" value="ECO:0007669"/>
    <property type="project" value="InterPro"/>
</dbReference>
<keyword evidence="17" id="KW-1185">Reference proteome</keyword>
<dbReference type="SUPFAM" id="SSF50677">
    <property type="entry name" value="ValRS/IleRS/LeuRS editing domain"/>
    <property type="match status" value="1"/>
</dbReference>
<dbReference type="FunFam" id="3.90.740.10:FF:000034">
    <property type="entry name" value="Leucine--tRNA ligase, mitochondrial"/>
    <property type="match status" value="1"/>
</dbReference>
<feature type="domain" description="Leucyl-tRNA synthetase editing" evidence="15">
    <location>
        <begin position="262"/>
        <end position="454"/>
    </location>
</feature>
<evidence type="ECO:0000259" key="15">
    <source>
        <dbReference type="Pfam" id="PF13603"/>
    </source>
</evidence>
<dbReference type="GO" id="GO:0005524">
    <property type="term" value="F:ATP binding"/>
    <property type="evidence" value="ECO:0007669"/>
    <property type="project" value="UniProtKB-KW"/>
</dbReference>
<name>A0A9P7AWX4_9HELO</name>
<dbReference type="AlphaFoldDB" id="A0A9P7AWX4"/>
<dbReference type="PROSITE" id="PS00178">
    <property type="entry name" value="AA_TRNA_LIGASE_I"/>
    <property type="match status" value="1"/>
</dbReference>
<dbReference type="GO" id="GO:0002161">
    <property type="term" value="F:aminoacyl-tRNA deacylase activity"/>
    <property type="evidence" value="ECO:0007669"/>
    <property type="project" value="InterPro"/>
</dbReference>
<dbReference type="InterPro" id="IPR001412">
    <property type="entry name" value="aa-tRNA-synth_I_CS"/>
</dbReference>
<dbReference type="Pfam" id="PF00133">
    <property type="entry name" value="tRNA-synt_1"/>
    <property type="match status" value="1"/>
</dbReference>
<comment type="caution">
    <text evidence="16">The sequence shown here is derived from an EMBL/GenBank/DDBJ whole genome shotgun (WGS) entry which is preliminary data.</text>
</comment>
<accession>A0A9P7AWX4</accession>
<keyword evidence="6 10" id="KW-0648">Protein biosynthesis</keyword>
<dbReference type="Proteomes" id="UP000785200">
    <property type="component" value="Unassembled WGS sequence"/>
</dbReference>
<dbReference type="InterPro" id="IPR014729">
    <property type="entry name" value="Rossmann-like_a/b/a_fold"/>
</dbReference>
<keyword evidence="7 10" id="KW-0030">Aminoacyl-tRNA synthetase</keyword>
<evidence type="ECO:0000259" key="14">
    <source>
        <dbReference type="Pfam" id="PF09334"/>
    </source>
</evidence>
<comment type="similarity">
    <text evidence="1 10">Belongs to the class-I aminoacyl-tRNA synthetase family.</text>
</comment>
<evidence type="ECO:0000256" key="2">
    <source>
        <dbReference type="ARBA" id="ARBA00013164"/>
    </source>
</evidence>
<dbReference type="InterPro" id="IPR002300">
    <property type="entry name" value="aa-tRNA-synth_Ia"/>
</dbReference>
<evidence type="ECO:0000256" key="10">
    <source>
        <dbReference type="RuleBase" id="RU363035"/>
    </source>
</evidence>
<evidence type="ECO:0000259" key="12">
    <source>
        <dbReference type="Pfam" id="PF00133"/>
    </source>
</evidence>
<dbReference type="PANTHER" id="PTHR43740:SF2">
    <property type="entry name" value="LEUCINE--TRNA LIGASE, MITOCHONDRIAL"/>
    <property type="match status" value="1"/>
</dbReference>
<comment type="catalytic activity">
    <reaction evidence="9">
        <text>tRNA(Leu) + L-leucine + ATP = L-leucyl-tRNA(Leu) + AMP + diphosphate</text>
        <dbReference type="Rhea" id="RHEA:11688"/>
        <dbReference type="Rhea" id="RHEA-COMP:9613"/>
        <dbReference type="Rhea" id="RHEA-COMP:9622"/>
        <dbReference type="ChEBI" id="CHEBI:30616"/>
        <dbReference type="ChEBI" id="CHEBI:33019"/>
        <dbReference type="ChEBI" id="CHEBI:57427"/>
        <dbReference type="ChEBI" id="CHEBI:78442"/>
        <dbReference type="ChEBI" id="CHEBI:78494"/>
        <dbReference type="ChEBI" id="CHEBI:456215"/>
        <dbReference type="EC" id="6.1.1.4"/>
    </reaction>
</comment>
<dbReference type="EC" id="6.1.1.4" evidence="2"/>
<dbReference type="Gene3D" id="3.10.20.590">
    <property type="match status" value="1"/>
</dbReference>
<dbReference type="CDD" id="cd00812">
    <property type="entry name" value="LeuRS_core"/>
    <property type="match status" value="1"/>
</dbReference>
<dbReference type="Gene3D" id="1.10.730.10">
    <property type="entry name" value="Isoleucyl-tRNA Synthetase, Domain 1"/>
    <property type="match status" value="3"/>
</dbReference>
<dbReference type="FunFam" id="3.40.50.620:FF:000003">
    <property type="entry name" value="Leucine--tRNA ligase"/>
    <property type="match status" value="1"/>
</dbReference>
<feature type="domain" description="Methionyl/Valyl/Leucyl/Isoleucyl-tRNA synthetase anticodon-binding" evidence="13">
    <location>
        <begin position="803"/>
        <end position="933"/>
    </location>
</feature>
<dbReference type="GO" id="GO:0032543">
    <property type="term" value="P:mitochondrial translation"/>
    <property type="evidence" value="ECO:0007669"/>
    <property type="project" value="TreeGrafter"/>
</dbReference>
<evidence type="ECO:0000313" key="16">
    <source>
        <dbReference type="EMBL" id="KAG0648614.1"/>
    </source>
</evidence>
<evidence type="ECO:0000259" key="13">
    <source>
        <dbReference type="Pfam" id="PF08264"/>
    </source>
</evidence>
<dbReference type="InterPro" id="IPR025709">
    <property type="entry name" value="Leu_tRNA-synth_edit"/>
</dbReference>
<dbReference type="InterPro" id="IPR009080">
    <property type="entry name" value="tRNAsynth_Ia_anticodon-bd"/>
</dbReference>
<protein>
    <recommendedName>
        <fullName evidence="2">leucine--tRNA ligase</fullName>
        <ecNumber evidence="2">6.1.1.4</ecNumber>
    </recommendedName>
    <alternativeName>
        <fullName evidence="8">Leucyl-tRNA synthetase</fullName>
    </alternativeName>
</protein>
<dbReference type="Pfam" id="PF09334">
    <property type="entry name" value="tRNA-synt_1g"/>
    <property type="match status" value="1"/>
</dbReference>
<evidence type="ECO:0000256" key="1">
    <source>
        <dbReference type="ARBA" id="ARBA00005594"/>
    </source>
</evidence>
<evidence type="ECO:0000256" key="8">
    <source>
        <dbReference type="ARBA" id="ARBA00030520"/>
    </source>
</evidence>
<evidence type="ECO:0000256" key="3">
    <source>
        <dbReference type="ARBA" id="ARBA00022598"/>
    </source>
</evidence>
<dbReference type="GO" id="GO:0004823">
    <property type="term" value="F:leucine-tRNA ligase activity"/>
    <property type="evidence" value="ECO:0007669"/>
    <property type="project" value="UniProtKB-EC"/>
</dbReference>
<keyword evidence="4 10" id="KW-0547">Nucleotide-binding</keyword>